<evidence type="ECO:0000259" key="6">
    <source>
        <dbReference type="PROSITE" id="PS50089"/>
    </source>
</evidence>
<dbReference type="InterPro" id="IPR051834">
    <property type="entry name" value="RING_finger_E3_ligase"/>
</dbReference>
<name>A0A7M7GFT6_STRPU</name>
<dbReference type="GeneID" id="100891007"/>
<dbReference type="CDD" id="cd16469">
    <property type="entry name" value="RING-H2_RNF24-like"/>
    <property type="match status" value="1"/>
</dbReference>
<evidence type="ECO:0000256" key="1">
    <source>
        <dbReference type="ARBA" id="ARBA00022723"/>
    </source>
</evidence>
<proteinExistence type="predicted"/>
<dbReference type="InterPro" id="IPR001841">
    <property type="entry name" value="Znf_RING"/>
</dbReference>
<keyword evidence="5" id="KW-0812">Transmembrane</keyword>
<keyword evidence="5" id="KW-0472">Membrane</keyword>
<reference evidence="7" key="2">
    <citation type="submission" date="2021-01" db="UniProtKB">
        <authorList>
            <consortium name="EnsemblMetazoa"/>
        </authorList>
    </citation>
    <scope>IDENTIFICATION</scope>
</reference>
<dbReference type="EnsemblMetazoa" id="XM_003724440">
    <property type="protein sequence ID" value="XP_003724488"/>
    <property type="gene ID" value="LOC100891007"/>
</dbReference>
<dbReference type="OrthoDB" id="290834at2759"/>
<feature type="domain" description="RING-type" evidence="6">
    <location>
        <begin position="56"/>
        <end position="97"/>
    </location>
</feature>
<dbReference type="GO" id="GO:0008270">
    <property type="term" value="F:zinc ion binding"/>
    <property type="evidence" value="ECO:0007669"/>
    <property type="project" value="UniProtKB-KW"/>
</dbReference>
<protein>
    <recommendedName>
        <fullName evidence="6">RING-type domain-containing protein</fullName>
    </recommendedName>
</protein>
<dbReference type="Proteomes" id="UP000007110">
    <property type="component" value="Unassembled WGS sequence"/>
</dbReference>
<dbReference type="RefSeq" id="XP_003724489.1">
    <property type="nucleotide sequence ID" value="XM_003724441.3"/>
</dbReference>
<evidence type="ECO:0000256" key="5">
    <source>
        <dbReference type="SAM" id="Phobius"/>
    </source>
</evidence>
<dbReference type="SUPFAM" id="SSF57850">
    <property type="entry name" value="RING/U-box"/>
    <property type="match status" value="1"/>
</dbReference>
<sequence length="116" mass="13431">MGMSIEQLFPFLLVAGIIFILNIVFCCYLSKLRREGQFEMGYKQVEYSKKMTNDACAVCLEEFILGERVGQCPCKHNFHTVCVSRWLDSHETCPICQTRVRPSRETERTRLVSVDT</sequence>
<dbReference type="PROSITE" id="PS50089">
    <property type="entry name" value="ZF_RING_2"/>
    <property type="match status" value="1"/>
</dbReference>
<reference evidence="8" key="1">
    <citation type="submission" date="2015-02" db="EMBL/GenBank/DDBJ databases">
        <title>Genome sequencing for Strongylocentrotus purpuratus.</title>
        <authorList>
            <person name="Murali S."/>
            <person name="Liu Y."/>
            <person name="Vee V."/>
            <person name="English A."/>
            <person name="Wang M."/>
            <person name="Skinner E."/>
            <person name="Han Y."/>
            <person name="Muzny D.M."/>
            <person name="Worley K.C."/>
            <person name="Gibbs R.A."/>
        </authorList>
    </citation>
    <scope>NUCLEOTIDE SEQUENCE</scope>
</reference>
<evidence type="ECO:0000313" key="8">
    <source>
        <dbReference type="Proteomes" id="UP000007110"/>
    </source>
</evidence>
<dbReference type="PANTHER" id="PTHR45931">
    <property type="entry name" value="SI:CH211-59O9.10"/>
    <property type="match status" value="1"/>
</dbReference>
<keyword evidence="5" id="KW-1133">Transmembrane helix</keyword>
<keyword evidence="3" id="KW-0862">Zinc</keyword>
<dbReference type="SMART" id="SM00184">
    <property type="entry name" value="RING"/>
    <property type="match status" value="1"/>
</dbReference>
<evidence type="ECO:0000313" key="7">
    <source>
        <dbReference type="EnsemblMetazoa" id="XP_003724489"/>
    </source>
</evidence>
<keyword evidence="2 4" id="KW-0863">Zinc-finger</keyword>
<dbReference type="KEGG" id="spu:100891007"/>
<evidence type="ECO:0000256" key="2">
    <source>
        <dbReference type="ARBA" id="ARBA00022771"/>
    </source>
</evidence>
<dbReference type="OMA" id="ANKSCTM"/>
<dbReference type="EnsemblMetazoa" id="XM_003724441">
    <property type="protein sequence ID" value="XP_003724489"/>
    <property type="gene ID" value="LOC100891007"/>
</dbReference>
<dbReference type="InParanoid" id="A0A7M7GFT6"/>
<organism evidence="7 8">
    <name type="scientific">Strongylocentrotus purpuratus</name>
    <name type="common">Purple sea urchin</name>
    <dbReference type="NCBI Taxonomy" id="7668"/>
    <lineage>
        <taxon>Eukaryota</taxon>
        <taxon>Metazoa</taxon>
        <taxon>Echinodermata</taxon>
        <taxon>Eleutherozoa</taxon>
        <taxon>Echinozoa</taxon>
        <taxon>Echinoidea</taxon>
        <taxon>Euechinoidea</taxon>
        <taxon>Echinacea</taxon>
        <taxon>Camarodonta</taxon>
        <taxon>Echinidea</taxon>
        <taxon>Strongylocentrotidae</taxon>
        <taxon>Strongylocentrotus</taxon>
    </lineage>
</organism>
<dbReference type="RefSeq" id="XP_003724488.1">
    <property type="nucleotide sequence ID" value="XM_003724440.3"/>
</dbReference>
<dbReference type="Pfam" id="PF13639">
    <property type="entry name" value="zf-RING_2"/>
    <property type="match status" value="1"/>
</dbReference>
<keyword evidence="8" id="KW-1185">Reference proteome</keyword>
<dbReference type="Gene3D" id="3.30.40.10">
    <property type="entry name" value="Zinc/RING finger domain, C3HC4 (zinc finger)"/>
    <property type="match status" value="1"/>
</dbReference>
<dbReference type="InterPro" id="IPR013083">
    <property type="entry name" value="Znf_RING/FYVE/PHD"/>
</dbReference>
<dbReference type="FunCoup" id="A0A7M7GFT6">
    <property type="interactions" value="29"/>
</dbReference>
<evidence type="ECO:0000256" key="3">
    <source>
        <dbReference type="ARBA" id="ARBA00022833"/>
    </source>
</evidence>
<dbReference type="AlphaFoldDB" id="A0A7M7GFT6"/>
<accession>A0A7M7GFT6</accession>
<feature type="transmembrane region" description="Helical" evidence="5">
    <location>
        <begin position="12"/>
        <end position="30"/>
    </location>
</feature>
<keyword evidence="1" id="KW-0479">Metal-binding</keyword>
<dbReference type="PANTHER" id="PTHR45931:SF3">
    <property type="entry name" value="RING ZINC FINGER-CONTAINING PROTEIN"/>
    <property type="match status" value="1"/>
</dbReference>
<evidence type="ECO:0000256" key="4">
    <source>
        <dbReference type="PROSITE-ProRule" id="PRU00175"/>
    </source>
</evidence>